<evidence type="ECO:0000313" key="2">
    <source>
        <dbReference type="EMBL" id="MFC6707257.1"/>
    </source>
</evidence>
<evidence type="ECO:0000313" key="3">
    <source>
        <dbReference type="Proteomes" id="UP001596298"/>
    </source>
</evidence>
<sequence length="324" mass="34446">MDHLPAGDEARLRAGRAVRTGMVVATLFAVVTTLSKNDDALNLRQPWQDDPYDVFVSLDLVVLPVLVVAVVARSLLDRRTEPVPIRRLADRLRMANVALGVCLATEAAEWVAVILQRHRATWTTSTGIQIGGLALLTVMTFGSALWVTSALRAVCRAGTAAAQPDWLSDLVTMAYAVAHGSRVRAVSDAVRWVDLHLVARARRRPIAAAALFALTLAAPLLGPKVFIERYPPVLLLVVTVFVWACLFALVVVAGAYLRVISDTPPFTPAMLGVVGGCVGGATLFALHDSLLEHQTTGGLAMLLAAGAIVGGAGAFGLSELTRHR</sequence>
<proteinExistence type="predicted"/>
<feature type="transmembrane region" description="Helical" evidence="1">
    <location>
        <begin position="299"/>
        <end position="318"/>
    </location>
</feature>
<feature type="transmembrane region" description="Helical" evidence="1">
    <location>
        <begin position="97"/>
        <end position="115"/>
    </location>
</feature>
<gene>
    <name evidence="2" type="ORF">ACFQDH_18855</name>
</gene>
<name>A0ABW2AK04_9MICO</name>
<feature type="transmembrane region" description="Helical" evidence="1">
    <location>
        <begin position="127"/>
        <end position="147"/>
    </location>
</feature>
<keyword evidence="3" id="KW-1185">Reference proteome</keyword>
<comment type="caution">
    <text evidence="2">The sequence shown here is derived from an EMBL/GenBank/DDBJ whole genome shotgun (WGS) entry which is preliminary data.</text>
</comment>
<protein>
    <submittedName>
        <fullName evidence="2">Uncharacterized protein</fullName>
    </submittedName>
</protein>
<dbReference type="RefSeq" id="WP_382403928.1">
    <property type="nucleotide sequence ID" value="NZ_JBHSWH010000001.1"/>
</dbReference>
<reference evidence="3" key="1">
    <citation type="journal article" date="2019" name="Int. J. Syst. Evol. Microbiol.">
        <title>The Global Catalogue of Microorganisms (GCM) 10K type strain sequencing project: providing services to taxonomists for standard genome sequencing and annotation.</title>
        <authorList>
            <consortium name="The Broad Institute Genomics Platform"/>
            <consortium name="The Broad Institute Genome Sequencing Center for Infectious Disease"/>
            <person name="Wu L."/>
            <person name="Ma J."/>
        </authorList>
    </citation>
    <scope>NUCLEOTIDE SEQUENCE [LARGE SCALE GENOMIC DNA]</scope>
    <source>
        <strain evidence="3">CCUG 58127</strain>
    </source>
</reference>
<dbReference type="EMBL" id="JBHSWH010000001">
    <property type="protein sequence ID" value="MFC6707257.1"/>
    <property type="molecule type" value="Genomic_DNA"/>
</dbReference>
<keyword evidence="1" id="KW-0472">Membrane</keyword>
<organism evidence="2 3">
    <name type="scientific">Flexivirga alba</name>
    <dbReference type="NCBI Taxonomy" id="702742"/>
    <lineage>
        <taxon>Bacteria</taxon>
        <taxon>Bacillati</taxon>
        <taxon>Actinomycetota</taxon>
        <taxon>Actinomycetes</taxon>
        <taxon>Micrococcales</taxon>
        <taxon>Dermacoccaceae</taxon>
        <taxon>Flexivirga</taxon>
    </lineage>
</organism>
<dbReference type="Proteomes" id="UP001596298">
    <property type="component" value="Unassembled WGS sequence"/>
</dbReference>
<keyword evidence="1" id="KW-1133">Transmembrane helix</keyword>
<feature type="transmembrane region" description="Helical" evidence="1">
    <location>
        <begin position="206"/>
        <end position="227"/>
    </location>
</feature>
<feature type="transmembrane region" description="Helical" evidence="1">
    <location>
        <begin position="233"/>
        <end position="257"/>
    </location>
</feature>
<feature type="transmembrane region" description="Helical" evidence="1">
    <location>
        <begin position="54"/>
        <end position="76"/>
    </location>
</feature>
<evidence type="ECO:0000256" key="1">
    <source>
        <dbReference type="SAM" id="Phobius"/>
    </source>
</evidence>
<feature type="transmembrane region" description="Helical" evidence="1">
    <location>
        <begin position="17"/>
        <end position="34"/>
    </location>
</feature>
<feature type="transmembrane region" description="Helical" evidence="1">
    <location>
        <begin position="269"/>
        <end position="287"/>
    </location>
</feature>
<keyword evidence="1" id="KW-0812">Transmembrane</keyword>
<accession>A0ABW2AK04</accession>